<proteinExistence type="predicted"/>
<dbReference type="EMBL" id="JBHSKI010000001">
    <property type="protein sequence ID" value="MFC5169235.1"/>
    <property type="molecule type" value="Genomic_DNA"/>
</dbReference>
<feature type="domain" description="CHAT" evidence="1">
    <location>
        <begin position="479"/>
        <end position="593"/>
    </location>
</feature>
<dbReference type="RefSeq" id="WP_079122284.1">
    <property type="nucleotide sequence ID" value="NZ_JBHSKI010000001.1"/>
</dbReference>
<accession>A0ABW0AWE9</accession>
<evidence type="ECO:0000259" key="1">
    <source>
        <dbReference type="Pfam" id="PF12770"/>
    </source>
</evidence>
<gene>
    <name evidence="2" type="ORF">ACFPRK_01275</name>
</gene>
<name>A0ABW0AWE9_9ACTN</name>
<organism evidence="2 3">
    <name type="scientific">Streptomyces mutomycini</name>
    <dbReference type="NCBI Taxonomy" id="284036"/>
    <lineage>
        <taxon>Bacteria</taxon>
        <taxon>Bacillati</taxon>
        <taxon>Actinomycetota</taxon>
        <taxon>Actinomycetes</taxon>
        <taxon>Kitasatosporales</taxon>
        <taxon>Streptomycetaceae</taxon>
        <taxon>Streptomyces</taxon>
    </lineage>
</organism>
<dbReference type="InterPro" id="IPR024983">
    <property type="entry name" value="CHAT_dom"/>
</dbReference>
<evidence type="ECO:0000313" key="3">
    <source>
        <dbReference type="Proteomes" id="UP001596208"/>
    </source>
</evidence>
<protein>
    <submittedName>
        <fullName evidence="2">CHAT domain-containing protein</fullName>
    </submittedName>
</protein>
<keyword evidence="3" id="KW-1185">Reference proteome</keyword>
<sequence length="722" mass="79171">MESGSPFERPLGYVVLCRAQNGGTNPAVYSPFAMEQMDEVANKDVTVPHGISRAAAAALPGLWYTLHLPSTLSDLVDTPARILKAAQQLKLDHHILLLPIDVFDARYVDGFFRGLHRTLVVCPDDLLEEARQRSKTMDFALPAVGYASLGDESLTAHWKAIHRHFVPDSEPLGNALTLTRRLDLAPVLLPHRRLARQMGWADDLAEPSLDNGADGLALRAVHGQILLATIARLESEQTSREVAEQRFDSTLDEEARSLRFPLTLALPGVAVAYSRTAYSSELRSHSSPLSSEVEPNVWSVALHERSDSAVEDAAIEFAATHHAVATNGLGLMMPPVPRDAFVALAELERHFIGNENPASVRRLMARLDAAASCVWSEDVVELIKRASQLTVFSNFPLGLLTLPGDTSPLTARLPLTYRPLTPLIRTLQHETNTPSSVNLNGRVRVLIAECIPTSDPVGRLSRQGWKVAKETAQEAGDALKIDEVETLTPDALRHAVTEYRPDFLIISAHGSFRGNVAGLVIGDKLCLELGLGPGDTPPVVMLSACHVAPRGAGAVSVTDLLLREGVLAVLGTQVPVRVDRNAMLMVRFLANVVEELKHPGHFATLLDVWHHVQAGNAINDILGASRSLQNWAIKDSGSSIPVLTDFMMNRSKGRLQRGRIYEDTERVLAEIADEMGMGSKVRNWFRRPGYVPESMFYLFVGRPERIHLGHVASRVESFRLRP</sequence>
<evidence type="ECO:0000313" key="2">
    <source>
        <dbReference type="EMBL" id="MFC5169235.1"/>
    </source>
</evidence>
<dbReference type="Proteomes" id="UP001596208">
    <property type="component" value="Unassembled WGS sequence"/>
</dbReference>
<reference evidence="3" key="1">
    <citation type="journal article" date="2019" name="Int. J. Syst. Evol. Microbiol.">
        <title>The Global Catalogue of Microorganisms (GCM) 10K type strain sequencing project: providing services to taxonomists for standard genome sequencing and annotation.</title>
        <authorList>
            <consortium name="The Broad Institute Genomics Platform"/>
            <consortium name="The Broad Institute Genome Sequencing Center for Infectious Disease"/>
            <person name="Wu L."/>
            <person name="Ma J."/>
        </authorList>
    </citation>
    <scope>NUCLEOTIDE SEQUENCE [LARGE SCALE GENOMIC DNA]</scope>
    <source>
        <strain evidence="3">CGMCC 4.1721</strain>
    </source>
</reference>
<comment type="caution">
    <text evidence="2">The sequence shown here is derived from an EMBL/GenBank/DDBJ whole genome shotgun (WGS) entry which is preliminary data.</text>
</comment>
<dbReference type="Pfam" id="PF12770">
    <property type="entry name" value="CHAT"/>
    <property type="match status" value="1"/>
</dbReference>